<organism evidence="2 3">
    <name type="scientific">Panagrolaimus superbus</name>
    <dbReference type="NCBI Taxonomy" id="310955"/>
    <lineage>
        <taxon>Eukaryota</taxon>
        <taxon>Metazoa</taxon>
        <taxon>Ecdysozoa</taxon>
        <taxon>Nematoda</taxon>
        <taxon>Chromadorea</taxon>
        <taxon>Rhabditida</taxon>
        <taxon>Tylenchina</taxon>
        <taxon>Panagrolaimomorpha</taxon>
        <taxon>Panagrolaimoidea</taxon>
        <taxon>Panagrolaimidae</taxon>
        <taxon>Panagrolaimus</taxon>
    </lineage>
</organism>
<feature type="region of interest" description="Disordered" evidence="1">
    <location>
        <begin position="1"/>
        <end position="59"/>
    </location>
</feature>
<evidence type="ECO:0000313" key="2">
    <source>
        <dbReference type="Proteomes" id="UP000887577"/>
    </source>
</evidence>
<dbReference type="Proteomes" id="UP000887577">
    <property type="component" value="Unplaced"/>
</dbReference>
<evidence type="ECO:0000256" key="1">
    <source>
        <dbReference type="SAM" id="MobiDB-lite"/>
    </source>
</evidence>
<dbReference type="WBParaSite" id="PSU_v2.g14059.t1">
    <property type="protein sequence ID" value="PSU_v2.g14059.t1"/>
    <property type="gene ID" value="PSU_v2.g14059"/>
</dbReference>
<keyword evidence="2" id="KW-1185">Reference proteome</keyword>
<name>A0A914Y4A1_9BILA</name>
<proteinExistence type="predicted"/>
<evidence type="ECO:0000313" key="3">
    <source>
        <dbReference type="WBParaSite" id="PSU_v2.g14059.t1"/>
    </source>
</evidence>
<accession>A0A914Y4A1</accession>
<dbReference type="AlphaFoldDB" id="A0A914Y4A1"/>
<feature type="compositionally biased region" description="Polar residues" evidence="1">
    <location>
        <begin position="15"/>
        <end position="53"/>
    </location>
</feature>
<protein>
    <submittedName>
        <fullName evidence="3">Uncharacterized protein</fullName>
    </submittedName>
</protein>
<reference evidence="3" key="1">
    <citation type="submission" date="2022-11" db="UniProtKB">
        <authorList>
            <consortium name="WormBaseParasite"/>
        </authorList>
    </citation>
    <scope>IDENTIFICATION</scope>
</reference>
<sequence>MQIRDDDKVAGAVFSNPSRSRTSVTKTPITKTNTEVSKDNAANLNRSRTAPNRSRTRTTKSTIEYDCKIIGGEKVFNVNRKLLSEKSIGIQNII</sequence>